<dbReference type="RefSeq" id="WP_271091736.1">
    <property type="nucleotide sequence ID" value="NZ_JAPJZH010000016.1"/>
</dbReference>
<evidence type="ECO:0000313" key="3">
    <source>
        <dbReference type="Proteomes" id="UP001148313"/>
    </source>
</evidence>
<protein>
    <submittedName>
        <fullName evidence="2">Outer membrane beta-barrel protein</fullName>
    </submittedName>
</protein>
<keyword evidence="3" id="KW-1185">Reference proteome</keyword>
<evidence type="ECO:0000313" key="2">
    <source>
        <dbReference type="EMBL" id="MDA4847893.1"/>
    </source>
</evidence>
<keyword evidence="1" id="KW-0732">Signal</keyword>
<organism evidence="2 3">
    <name type="scientific">Hoeflea poritis</name>
    <dbReference type="NCBI Taxonomy" id="2993659"/>
    <lineage>
        <taxon>Bacteria</taxon>
        <taxon>Pseudomonadati</taxon>
        <taxon>Pseudomonadota</taxon>
        <taxon>Alphaproteobacteria</taxon>
        <taxon>Hyphomicrobiales</taxon>
        <taxon>Rhizobiaceae</taxon>
        <taxon>Hoeflea</taxon>
    </lineage>
</organism>
<dbReference type="SUPFAM" id="SSF56925">
    <property type="entry name" value="OMPA-like"/>
    <property type="match status" value="1"/>
</dbReference>
<proteinExistence type="predicted"/>
<gene>
    <name evidence="2" type="ORF">OOZ53_21225</name>
</gene>
<dbReference type="Gene3D" id="2.40.160.20">
    <property type="match status" value="1"/>
</dbReference>
<evidence type="ECO:0000256" key="1">
    <source>
        <dbReference type="SAM" id="SignalP"/>
    </source>
</evidence>
<dbReference type="Proteomes" id="UP001148313">
    <property type="component" value="Unassembled WGS sequence"/>
</dbReference>
<feature type="signal peptide" evidence="1">
    <location>
        <begin position="1"/>
        <end position="19"/>
    </location>
</feature>
<reference evidence="2" key="1">
    <citation type="submission" date="2022-11" db="EMBL/GenBank/DDBJ databases">
        <title>Hoeflea poritis sp. nov., isolated from scleractinian coral Porites lutea.</title>
        <authorList>
            <person name="Zhang G."/>
            <person name="Wei Q."/>
            <person name="Cai L."/>
        </authorList>
    </citation>
    <scope>NUCLEOTIDE SEQUENCE</scope>
    <source>
        <strain evidence="2">E7-10</strain>
    </source>
</reference>
<dbReference type="InterPro" id="IPR011250">
    <property type="entry name" value="OMP/PagP_B-barrel"/>
</dbReference>
<accession>A0ABT4VT48</accession>
<feature type="chain" id="PRO_5045171388" evidence="1">
    <location>
        <begin position="20"/>
        <end position="286"/>
    </location>
</feature>
<sequence length="286" mass="30766">MRVYLIAATTALVAAPAWAADTIPTPTPEPVPVYHSEMRGTTHVADGDWSGAYVKGQVGYAWPAIRGATYAVGGGTNIFATHSVDNTWFAGVGAGYQINRYLRTELMFDYLFDSDFTGSTYGSCGVAADCVSTDLSSWNAYSLIASVYVDLDFWGHGSAWGHFVPYVGGGIGGSYVNWDDLQNTSCEVGDPTNCDPTVTHEGGGSWRFAWEVGAGGSYYFRCDFAGEAGYKYRRIEGGNFFGNALGAGPGWDSGFSAHMVNVGLRYYPGRDCEPPYEPPVVPPVYK</sequence>
<dbReference type="EMBL" id="JAPJZH010000016">
    <property type="protein sequence ID" value="MDA4847893.1"/>
    <property type="molecule type" value="Genomic_DNA"/>
</dbReference>
<comment type="caution">
    <text evidence="2">The sequence shown here is derived from an EMBL/GenBank/DDBJ whole genome shotgun (WGS) entry which is preliminary data.</text>
</comment>
<name>A0ABT4VT48_9HYPH</name>